<accession>A0A941I5S1</accession>
<keyword evidence="7" id="KW-1185">Reference proteome</keyword>
<dbReference type="PROSITE" id="PS50850">
    <property type="entry name" value="MFS"/>
    <property type="match status" value="1"/>
</dbReference>
<dbReference type="GO" id="GO:0022857">
    <property type="term" value="F:transmembrane transporter activity"/>
    <property type="evidence" value="ECO:0007669"/>
    <property type="project" value="InterPro"/>
</dbReference>
<feature type="transmembrane region" description="Helical" evidence="4">
    <location>
        <begin position="309"/>
        <end position="327"/>
    </location>
</feature>
<feature type="transmembrane region" description="Helical" evidence="4">
    <location>
        <begin position="143"/>
        <end position="167"/>
    </location>
</feature>
<dbReference type="Proteomes" id="UP000680067">
    <property type="component" value="Unassembled WGS sequence"/>
</dbReference>
<feature type="transmembrane region" description="Helical" evidence="4">
    <location>
        <begin position="220"/>
        <end position="240"/>
    </location>
</feature>
<feature type="transmembrane region" description="Helical" evidence="4">
    <location>
        <begin position="348"/>
        <end position="368"/>
    </location>
</feature>
<protein>
    <submittedName>
        <fullName evidence="6">MFS transporter</fullName>
    </submittedName>
</protein>
<dbReference type="RefSeq" id="WP_212687257.1">
    <property type="nucleotide sequence ID" value="NZ_JAGSPN010000004.1"/>
</dbReference>
<dbReference type="GO" id="GO:0005886">
    <property type="term" value="C:plasma membrane"/>
    <property type="evidence" value="ECO:0007669"/>
    <property type="project" value="TreeGrafter"/>
</dbReference>
<feature type="transmembrane region" description="Helical" evidence="4">
    <location>
        <begin position="105"/>
        <end position="122"/>
    </location>
</feature>
<evidence type="ECO:0000256" key="1">
    <source>
        <dbReference type="ARBA" id="ARBA00022692"/>
    </source>
</evidence>
<feature type="transmembrane region" description="Helical" evidence="4">
    <location>
        <begin position="16"/>
        <end position="43"/>
    </location>
</feature>
<dbReference type="InterPro" id="IPR020846">
    <property type="entry name" value="MFS_dom"/>
</dbReference>
<dbReference type="PANTHER" id="PTHR43129:SF1">
    <property type="entry name" value="FOSMIDOMYCIN RESISTANCE PROTEIN"/>
    <property type="match status" value="1"/>
</dbReference>
<dbReference type="Gene3D" id="1.20.1250.20">
    <property type="entry name" value="MFS general substrate transporter like domains"/>
    <property type="match status" value="1"/>
</dbReference>
<feature type="transmembrane region" description="Helical" evidence="4">
    <location>
        <begin position="374"/>
        <end position="395"/>
    </location>
</feature>
<evidence type="ECO:0000256" key="2">
    <source>
        <dbReference type="ARBA" id="ARBA00022989"/>
    </source>
</evidence>
<dbReference type="AlphaFoldDB" id="A0A941I5S1"/>
<feature type="transmembrane region" description="Helical" evidence="4">
    <location>
        <begin position="49"/>
        <end position="67"/>
    </location>
</feature>
<dbReference type="SUPFAM" id="SSF103473">
    <property type="entry name" value="MFS general substrate transporter"/>
    <property type="match status" value="1"/>
</dbReference>
<keyword evidence="3 4" id="KW-0472">Membrane</keyword>
<name>A0A941I5S1_9BURK</name>
<feature type="transmembrane region" description="Helical" evidence="4">
    <location>
        <begin position="79"/>
        <end position="99"/>
    </location>
</feature>
<dbReference type="InterPro" id="IPR011701">
    <property type="entry name" value="MFS"/>
</dbReference>
<gene>
    <name evidence="6" type="ORF">KDM89_07105</name>
</gene>
<dbReference type="InterPro" id="IPR036259">
    <property type="entry name" value="MFS_trans_sf"/>
</dbReference>
<evidence type="ECO:0000256" key="4">
    <source>
        <dbReference type="SAM" id="Phobius"/>
    </source>
</evidence>
<dbReference type="PANTHER" id="PTHR43129">
    <property type="entry name" value="FOSMIDOMYCIN RESISTANCE PROTEIN"/>
    <property type="match status" value="1"/>
</dbReference>
<reference evidence="6" key="1">
    <citation type="submission" date="2021-04" db="EMBL/GenBank/DDBJ databases">
        <title>novel species isolated from subtropical streams in China.</title>
        <authorList>
            <person name="Lu H."/>
        </authorList>
    </citation>
    <scope>NUCLEOTIDE SEQUENCE</scope>
    <source>
        <strain evidence="6">LFS511W</strain>
    </source>
</reference>
<sequence>MTTAQAMPAVPVRQDALVIALVGLAHSISHFFHLILAPLFPWIKAEFGLSYAELGMLMTAFFVVSGIGQASSGFVVDKLGARTVLFFGVFCLMLSAIVLSMANGVWMLAAGAVIAGVGNSVFHPADYSLLNQKVSHPRLAYAFSVHGLTGNLGWACAPVFLVGIAQIAGWRSALLSAAVLPALVLCLLFAYREVLHTKPAQKAVQGAKGGGLDFLKLPTVWMCFAFFFLTAMALGGVHSFAATALRELYGMSLNAATSAYSAFMLASAFGMFAGGVLAARGGKHDRTIAIAFVGSAVFALILATGAGNGALALALMAATGFCTGIAGPSRDLMIRAAAPANATGRVYGIVYSGLDSGLAIAPVLFGVFMDQHMVASLFIGVAIFQVLAIATAVNVGNNTRARQLAAQA</sequence>
<evidence type="ECO:0000313" key="6">
    <source>
        <dbReference type="EMBL" id="MBR7781901.1"/>
    </source>
</evidence>
<evidence type="ECO:0000259" key="5">
    <source>
        <dbReference type="PROSITE" id="PS50850"/>
    </source>
</evidence>
<dbReference type="Pfam" id="PF07690">
    <property type="entry name" value="MFS_1"/>
    <property type="match status" value="1"/>
</dbReference>
<organism evidence="6 7">
    <name type="scientific">Undibacterium luofuense</name>
    <dbReference type="NCBI Taxonomy" id="2828733"/>
    <lineage>
        <taxon>Bacteria</taxon>
        <taxon>Pseudomonadati</taxon>
        <taxon>Pseudomonadota</taxon>
        <taxon>Betaproteobacteria</taxon>
        <taxon>Burkholderiales</taxon>
        <taxon>Oxalobacteraceae</taxon>
        <taxon>Undibacterium</taxon>
    </lineage>
</organism>
<dbReference type="EMBL" id="JAGSPN010000004">
    <property type="protein sequence ID" value="MBR7781901.1"/>
    <property type="molecule type" value="Genomic_DNA"/>
</dbReference>
<keyword evidence="1 4" id="KW-0812">Transmembrane</keyword>
<feature type="transmembrane region" description="Helical" evidence="4">
    <location>
        <begin position="260"/>
        <end position="279"/>
    </location>
</feature>
<evidence type="ECO:0000313" key="7">
    <source>
        <dbReference type="Proteomes" id="UP000680067"/>
    </source>
</evidence>
<keyword evidence="2 4" id="KW-1133">Transmembrane helix</keyword>
<evidence type="ECO:0000256" key="3">
    <source>
        <dbReference type="ARBA" id="ARBA00023136"/>
    </source>
</evidence>
<comment type="caution">
    <text evidence="6">The sequence shown here is derived from an EMBL/GenBank/DDBJ whole genome shotgun (WGS) entry which is preliminary data.</text>
</comment>
<proteinExistence type="predicted"/>
<feature type="transmembrane region" description="Helical" evidence="4">
    <location>
        <begin position="286"/>
        <end position="303"/>
    </location>
</feature>
<feature type="transmembrane region" description="Helical" evidence="4">
    <location>
        <begin position="173"/>
        <end position="191"/>
    </location>
</feature>
<feature type="domain" description="Major facilitator superfamily (MFS) profile" evidence="5">
    <location>
        <begin position="18"/>
        <end position="400"/>
    </location>
</feature>